<reference evidence="1 2" key="1">
    <citation type="submission" date="2024-08" db="EMBL/GenBank/DDBJ databases">
        <title>Insights into the chromosomal genome structure of Flemingia macrophylla.</title>
        <authorList>
            <person name="Ding Y."/>
            <person name="Zhao Y."/>
            <person name="Bi W."/>
            <person name="Wu M."/>
            <person name="Zhao G."/>
            <person name="Gong Y."/>
            <person name="Li W."/>
            <person name="Zhang P."/>
        </authorList>
    </citation>
    <scope>NUCLEOTIDE SEQUENCE [LARGE SCALE GENOMIC DNA]</scope>
    <source>
        <strain evidence="1">DYQJB</strain>
        <tissue evidence="1">Leaf</tissue>
    </source>
</reference>
<keyword evidence="2" id="KW-1185">Reference proteome</keyword>
<sequence length="49" mass="5593">MEQETRIGELERIKGMEDKVKGIKACIFFSVGVRRVKECCCLTGSQQKE</sequence>
<protein>
    <submittedName>
        <fullName evidence="1">Uncharacterized protein</fullName>
    </submittedName>
</protein>
<gene>
    <name evidence="1" type="ORF">Fmac_006877</name>
</gene>
<name>A0ABD1NBU0_9FABA</name>
<evidence type="ECO:0000313" key="1">
    <source>
        <dbReference type="EMBL" id="KAL2345592.1"/>
    </source>
</evidence>
<organism evidence="1 2">
    <name type="scientific">Flemingia macrophylla</name>
    <dbReference type="NCBI Taxonomy" id="520843"/>
    <lineage>
        <taxon>Eukaryota</taxon>
        <taxon>Viridiplantae</taxon>
        <taxon>Streptophyta</taxon>
        <taxon>Embryophyta</taxon>
        <taxon>Tracheophyta</taxon>
        <taxon>Spermatophyta</taxon>
        <taxon>Magnoliopsida</taxon>
        <taxon>eudicotyledons</taxon>
        <taxon>Gunneridae</taxon>
        <taxon>Pentapetalae</taxon>
        <taxon>rosids</taxon>
        <taxon>fabids</taxon>
        <taxon>Fabales</taxon>
        <taxon>Fabaceae</taxon>
        <taxon>Papilionoideae</taxon>
        <taxon>50 kb inversion clade</taxon>
        <taxon>NPAAA clade</taxon>
        <taxon>indigoferoid/millettioid clade</taxon>
        <taxon>Phaseoleae</taxon>
        <taxon>Flemingia</taxon>
    </lineage>
</organism>
<evidence type="ECO:0000313" key="2">
    <source>
        <dbReference type="Proteomes" id="UP001603857"/>
    </source>
</evidence>
<dbReference type="AlphaFoldDB" id="A0ABD1NBU0"/>
<dbReference type="EMBL" id="JBGMDY010000002">
    <property type="protein sequence ID" value="KAL2345592.1"/>
    <property type="molecule type" value="Genomic_DNA"/>
</dbReference>
<accession>A0ABD1NBU0</accession>
<proteinExistence type="predicted"/>
<comment type="caution">
    <text evidence="1">The sequence shown here is derived from an EMBL/GenBank/DDBJ whole genome shotgun (WGS) entry which is preliminary data.</text>
</comment>
<dbReference type="Proteomes" id="UP001603857">
    <property type="component" value="Unassembled WGS sequence"/>
</dbReference>